<dbReference type="GO" id="GO:0006520">
    <property type="term" value="P:amino acid metabolic process"/>
    <property type="evidence" value="ECO:0007669"/>
    <property type="project" value="InterPro"/>
</dbReference>
<dbReference type="Pfam" id="PF00155">
    <property type="entry name" value="Aminotran_1_2"/>
    <property type="match status" value="1"/>
</dbReference>
<dbReference type="GO" id="GO:0030170">
    <property type="term" value="F:pyridoxal phosphate binding"/>
    <property type="evidence" value="ECO:0007669"/>
    <property type="project" value="InterPro"/>
</dbReference>
<dbReference type="PROSITE" id="PS00105">
    <property type="entry name" value="AA_TRANSFER_CLASS_1"/>
    <property type="match status" value="1"/>
</dbReference>
<dbReference type="InterPro" id="IPR015424">
    <property type="entry name" value="PyrdxlP-dep_Trfase"/>
</dbReference>
<dbReference type="SUPFAM" id="SSF53383">
    <property type="entry name" value="PLP-dependent transferases"/>
    <property type="match status" value="1"/>
</dbReference>
<evidence type="ECO:0000313" key="9">
    <source>
        <dbReference type="Proteomes" id="UP000191153"/>
    </source>
</evidence>
<dbReference type="InterPro" id="IPR015422">
    <property type="entry name" value="PyrdxlP-dep_Trfase_small"/>
</dbReference>
<keyword evidence="5" id="KW-0663">Pyridoxal phosphate</keyword>
<proteinExistence type="inferred from homology"/>
<dbReference type="RefSeq" id="WP_078693946.1">
    <property type="nucleotide sequence ID" value="NZ_FUWX01000010.1"/>
</dbReference>
<dbReference type="OrthoDB" id="9802328at2"/>
<evidence type="ECO:0000256" key="1">
    <source>
        <dbReference type="ARBA" id="ARBA00001933"/>
    </source>
</evidence>
<dbReference type="InterPro" id="IPR004839">
    <property type="entry name" value="Aminotransferase_I/II_large"/>
</dbReference>
<dbReference type="Gene3D" id="3.40.640.10">
    <property type="entry name" value="Type I PLP-dependent aspartate aminotransferase-like (Major domain)"/>
    <property type="match status" value="1"/>
</dbReference>
<reference evidence="8 9" key="1">
    <citation type="submission" date="2017-02" db="EMBL/GenBank/DDBJ databases">
        <authorList>
            <person name="Peterson S.W."/>
        </authorList>
    </citation>
    <scope>NUCLEOTIDE SEQUENCE [LARGE SCALE GENOMIC DNA]</scope>
    <source>
        <strain evidence="8 9">ATCC 700028</strain>
    </source>
</reference>
<comment type="cofactor">
    <cofactor evidence="1 6">
        <name>pyridoxal 5'-phosphate</name>
        <dbReference type="ChEBI" id="CHEBI:597326"/>
    </cofactor>
</comment>
<sequence>MELSKRVLQLKTSPVRKLVPYAEEAIKNGKKIYHLNIGQPDIETPVEFYDAIKNFKDKTLEYAHSAGLVQLREEIQKYYRNLGLNYSLDEILITVGGSEALYFTLISLFDEGDEILIPEPYYANYNSFYDLLNIKVVPIKTSGDNGFHLPEKSEIEKLITPKTRAIMFSNPGNPTGIVYRKDELEMINEISKENNLFVISDEVYREFIYGENRAISFGEFEDAKDRTIIIDSISKRYSACGARIGCIISKNKEFMKYIYKLCQSRLSAPTLDMVGATALYEIDNSYFIPVKEEYEKRRNILFQELSKMEGVKCSEPEGAFYSIVKLPVKSAETFCIWLLEKFHVNNETVMLAPAEGFYKTEGLGKNEVRISYVLKSEDLIKSMEILRAGLIEYRSLFEK</sequence>
<dbReference type="Gene3D" id="3.90.1150.10">
    <property type="entry name" value="Aspartate Aminotransferase, domain 1"/>
    <property type="match status" value="1"/>
</dbReference>
<evidence type="ECO:0000256" key="3">
    <source>
        <dbReference type="ARBA" id="ARBA00022576"/>
    </source>
</evidence>
<dbReference type="PANTHER" id="PTHR46383:SF1">
    <property type="entry name" value="ASPARTATE AMINOTRANSFERASE"/>
    <property type="match status" value="1"/>
</dbReference>
<name>A0A1T4N886_9FUSO</name>
<dbReference type="EMBL" id="FUWX01000010">
    <property type="protein sequence ID" value="SJZ75411.1"/>
    <property type="molecule type" value="Genomic_DNA"/>
</dbReference>
<dbReference type="InterPro" id="IPR050596">
    <property type="entry name" value="AspAT/PAT-like"/>
</dbReference>
<feature type="domain" description="Aminotransferase class I/classII large" evidence="7">
    <location>
        <begin position="32"/>
        <end position="345"/>
    </location>
</feature>
<dbReference type="STRING" id="180163.SAMN02745174_01456"/>
<accession>A0A1T4N886</accession>
<protein>
    <recommendedName>
        <fullName evidence="6">Aminotransferase</fullName>
        <ecNumber evidence="6">2.6.1.-</ecNumber>
    </recommendedName>
</protein>
<evidence type="ECO:0000313" key="8">
    <source>
        <dbReference type="EMBL" id="SJZ75411.1"/>
    </source>
</evidence>
<dbReference type="NCBIfam" id="NF005744">
    <property type="entry name" value="PRK07568.1"/>
    <property type="match status" value="1"/>
</dbReference>
<dbReference type="AlphaFoldDB" id="A0A1T4N886"/>
<evidence type="ECO:0000256" key="4">
    <source>
        <dbReference type="ARBA" id="ARBA00022679"/>
    </source>
</evidence>
<evidence type="ECO:0000259" key="7">
    <source>
        <dbReference type="Pfam" id="PF00155"/>
    </source>
</evidence>
<evidence type="ECO:0000256" key="6">
    <source>
        <dbReference type="RuleBase" id="RU000481"/>
    </source>
</evidence>
<dbReference type="CDD" id="cd00609">
    <property type="entry name" value="AAT_like"/>
    <property type="match status" value="1"/>
</dbReference>
<organism evidence="8 9">
    <name type="scientific">Cetobacterium ceti</name>
    <dbReference type="NCBI Taxonomy" id="180163"/>
    <lineage>
        <taxon>Bacteria</taxon>
        <taxon>Fusobacteriati</taxon>
        <taxon>Fusobacteriota</taxon>
        <taxon>Fusobacteriia</taxon>
        <taxon>Fusobacteriales</taxon>
        <taxon>Fusobacteriaceae</taxon>
        <taxon>Cetobacterium</taxon>
    </lineage>
</organism>
<dbReference type="Proteomes" id="UP000191153">
    <property type="component" value="Unassembled WGS sequence"/>
</dbReference>
<dbReference type="PRINTS" id="PR00753">
    <property type="entry name" value="ACCSYNTHASE"/>
</dbReference>
<dbReference type="GO" id="GO:0008483">
    <property type="term" value="F:transaminase activity"/>
    <property type="evidence" value="ECO:0007669"/>
    <property type="project" value="UniProtKB-KW"/>
</dbReference>
<dbReference type="PANTHER" id="PTHR46383">
    <property type="entry name" value="ASPARTATE AMINOTRANSFERASE"/>
    <property type="match status" value="1"/>
</dbReference>
<comment type="similarity">
    <text evidence="2 6">Belongs to the class-I pyridoxal-phosphate-dependent aminotransferase family.</text>
</comment>
<dbReference type="EC" id="2.6.1.-" evidence="6"/>
<keyword evidence="3 6" id="KW-0032">Aminotransferase</keyword>
<dbReference type="InterPro" id="IPR015421">
    <property type="entry name" value="PyrdxlP-dep_Trfase_major"/>
</dbReference>
<keyword evidence="4 6" id="KW-0808">Transferase</keyword>
<keyword evidence="9" id="KW-1185">Reference proteome</keyword>
<evidence type="ECO:0000256" key="2">
    <source>
        <dbReference type="ARBA" id="ARBA00007441"/>
    </source>
</evidence>
<evidence type="ECO:0000256" key="5">
    <source>
        <dbReference type="ARBA" id="ARBA00022898"/>
    </source>
</evidence>
<dbReference type="InterPro" id="IPR004838">
    <property type="entry name" value="NHTrfase_class1_PyrdxlP-BS"/>
</dbReference>
<gene>
    <name evidence="8" type="ORF">SAMN02745174_01456</name>
</gene>